<evidence type="ECO:0000256" key="1">
    <source>
        <dbReference type="SAM" id="MobiDB-lite"/>
    </source>
</evidence>
<feature type="compositionally biased region" description="Basic and acidic residues" evidence="1">
    <location>
        <begin position="297"/>
        <end position="330"/>
    </location>
</feature>
<accession>A0A1E7FAI2</accession>
<feature type="compositionally biased region" description="Low complexity" evidence="1">
    <location>
        <begin position="231"/>
        <end position="244"/>
    </location>
</feature>
<gene>
    <name evidence="2" type="ORF">FRACYDRAFT_239868</name>
</gene>
<dbReference type="AlphaFoldDB" id="A0A1E7FAI2"/>
<evidence type="ECO:0000313" key="3">
    <source>
        <dbReference type="Proteomes" id="UP000095751"/>
    </source>
</evidence>
<dbReference type="Proteomes" id="UP000095751">
    <property type="component" value="Unassembled WGS sequence"/>
</dbReference>
<feature type="compositionally biased region" description="Polar residues" evidence="1">
    <location>
        <begin position="219"/>
        <end position="230"/>
    </location>
</feature>
<dbReference type="OrthoDB" id="46042at2759"/>
<dbReference type="KEGG" id="fcy:FRACYDRAFT_239868"/>
<feature type="compositionally biased region" description="Basic and acidic residues" evidence="1">
    <location>
        <begin position="346"/>
        <end position="372"/>
    </location>
</feature>
<organism evidence="2 3">
    <name type="scientific">Fragilariopsis cylindrus CCMP1102</name>
    <dbReference type="NCBI Taxonomy" id="635003"/>
    <lineage>
        <taxon>Eukaryota</taxon>
        <taxon>Sar</taxon>
        <taxon>Stramenopiles</taxon>
        <taxon>Ochrophyta</taxon>
        <taxon>Bacillariophyta</taxon>
        <taxon>Bacillariophyceae</taxon>
        <taxon>Bacillariophycidae</taxon>
        <taxon>Bacillariales</taxon>
        <taxon>Bacillariaceae</taxon>
        <taxon>Fragilariopsis</taxon>
    </lineage>
</organism>
<reference evidence="2 3" key="1">
    <citation type="submission" date="2016-09" db="EMBL/GenBank/DDBJ databases">
        <title>Extensive genetic diversity and differential bi-allelic expression allows diatom success in the polar Southern Ocean.</title>
        <authorList>
            <consortium name="DOE Joint Genome Institute"/>
            <person name="Mock T."/>
            <person name="Otillar R.P."/>
            <person name="Strauss J."/>
            <person name="Dupont C."/>
            <person name="Frickenhaus S."/>
            <person name="Maumus F."/>
            <person name="Mcmullan M."/>
            <person name="Sanges R."/>
            <person name="Schmutz J."/>
            <person name="Toseland A."/>
            <person name="Valas R."/>
            <person name="Veluchamy A."/>
            <person name="Ward B.J."/>
            <person name="Allen A."/>
            <person name="Barry K."/>
            <person name="Falciatore A."/>
            <person name="Ferrante M."/>
            <person name="Fortunato A.E."/>
            <person name="Gloeckner G."/>
            <person name="Gruber A."/>
            <person name="Hipkin R."/>
            <person name="Janech M."/>
            <person name="Kroth P."/>
            <person name="Leese F."/>
            <person name="Lindquist E."/>
            <person name="Lyon B.R."/>
            <person name="Martin J."/>
            <person name="Mayer C."/>
            <person name="Parker M."/>
            <person name="Quesneville H."/>
            <person name="Raymond J."/>
            <person name="Uhlig C."/>
            <person name="Valentin K.U."/>
            <person name="Worden A.Z."/>
            <person name="Armbrust E.V."/>
            <person name="Bowler C."/>
            <person name="Green B."/>
            <person name="Moulton V."/>
            <person name="Van Oosterhout C."/>
            <person name="Grigoriev I."/>
        </authorList>
    </citation>
    <scope>NUCLEOTIDE SEQUENCE [LARGE SCALE GENOMIC DNA]</scope>
    <source>
        <strain evidence="2 3">CCMP1102</strain>
    </source>
</reference>
<evidence type="ECO:0000313" key="2">
    <source>
        <dbReference type="EMBL" id="OEU15192.1"/>
    </source>
</evidence>
<name>A0A1E7FAI2_9STRA</name>
<keyword evidence="3" id="KW-1185">Reference proteome</keyword>
<feature type="region of interest" description="Disordered" evidence="1">
    <location>
        <begin position="213"/>
        <end position="247"/>
    </location>
</feature>
<proteinExistence type="predicted"/>
<protein>
    <submittedName>
        <fullName evidence="2">Uncharacterized protein</fullName>
    </submittedName>
</protein>
<sequence length="388" mass="41551">MTTRWSRASQFMLTAEVVYSKETCISRGQEIDLGPEIGTELCSCSPSTYEFTLDFDLSCPPVNITIGNAVEATSCLTSPFGDPDITDLVPVAVTRINILEMGQELMVVSQTDIDEELLDGDTVTYSSIAADPNSITNTKDVPRAIQINLEGKNKLDQKIINVFIITFTNGCGSHPAFEEGQSAGWMRFTGIGSASNELCAAAPSPTMSPISLAPPAPGTDTTVPTLALKNTTDSPTTSKPSSGTFVPAVEIPTDPFATISMSMSMSMSLDILQFDLEDAIRPNSREFGGWKALRNTRTKDGKKGDKRDGKSGKDSKIGGDNSKTTKEKNSKTLKGLKGKGDDDDDNKNSKGDKKSSKVEKALKGEHDEKDKASNVTGKLGGKLRRGNT</sequence>
<dbReference type="EMBL" id="KV784359">
    <property type="protein sequence ID" value="OEU15192.1"/>
    <property type="molecule type" value="Genomic_DNA"/>
</dbReference>
<dbReference type="InParanoid" id="A0A1E7FAI2"/>
<feature type="region of interest" description="Disordered" evidence="1">
    <location>
        <begin position="296"/>
        <end position="388"/>
    </location>
</feature>